<keyword evidence="1" id="KW-0378">Hydrolase</keyword>
<dbReference type="Pfam" id="PF07228">
    <property type="entry name" value="SpoIIE"/>
    <property type="match status" value="1"/>
</dbReference>
<dbReference type="InterPro" id="IPR001932">
    <property type="entry name" value="PPM-type_phosphatase-like_dom"/>
</dbReference>
<evidence type="ECO:0000259" key="2">
    <source>
        <dbReference type="SMART" id="SM00331"/>
    </source>
</evidence>
<dbReference type="Gene3D" id="3.60.40.10">
    <property type="entry name" value="PPM-type phosphatase domain"/>
    <property type="match status" value="1"/>
</dbReference>
<dbReference type="PANTHER" id="PTHR43156:SF2">
    <property type="entry name" value="STAGE II SPORULATION PROTEIN E"/>
    <property type="match status" value="1"/>
</dbReference>
<accession>A0A1I2LDN0</accession>
<dbReference type="EMBL" id="FONG01000028">
    <property type="protein sequence ID" value="SFF76600.1"/>
    <property type="molecule type" value="Genomic_DNA"/>
</dbReference>
<dbReference type="InterPro" id="IPR052016">
    <property type="entry name" value="Bact_Sigma-Reg"/>
</dbReference>
<evidence type="ECO:0000313" key="4">
    <source>
        <dbReference type="Proteomes" id="UP000199323"/>
    </source>
</evidence>
<gene>
    <name evidence="3" type="ORF">SAMN05216251_1283</name>
</gene>
<dbReference type="Proteomes" id="UP000199323">
    <property type="component" value="Unassembled WGS sequence"/>
</dbReference>
<feature type="domain" description="PPM-type phosphatase" evidence="2">
    <location>
        <begin position="168"/>
        <end position="383"/>
    </location>
</feature>
<name>A0A1I2LDN0_9ACTN</name>
<proteinExistence type="predicted"/>
<dbReference type="InterPro" id="IPR036457">
    <property type="entry name" value="PPM-type-like_dom_sf"/>
</dbReference>
<dbReference type="GO" id="GO:0016791">
    <property type="term" value="F:phosphatase activity"/>
    <property type="evidence" value="ECO:0007669"/>
    <property type="project" value="TreeGrafter"/>
</dbReference>
<sequence length="386" mass="40849">MFGRQEGVERELRATAPHEMVAAARALLIERAGALDAALLLADYGRTVLQPVTELPRTAGALPIADDPWGIAFSQQIPVVAGMDGDTVVHAPVTVRGDRLGVLAVSFGEPDVSRELVADLAEFAGALGHELLIADRETDLFQQARRRRRLTLAAEMQWQLLPGTGCARKEFALGGHLEPAYAVGGDNFDWCADADQLVVTVTDGMGQGVDASLVTSLAVNAMRNARRAGLDVVGQATLADQALFGQYGGAAHAATLLLRFDLTTGRVSAVDAGSPRVYRHRDGHVEQIELIAQMPLGMAEDTPYEEQSFLVEPGDRLVLVSSGVHRARSDDGTEFGRGALHDGLRGVATSAPYDTARAVVGSLFDHIGGGDLESDAAVVVLDWSGG</sequence>
<dbReference type="PANTHER" id="PTHR43156">
    <property type="entry name" value="STAGE II SPORULATION PROTEIN E-RELATED"/>
    <property type="match status" value="1"/>
</dbReference>
<evidence type="ECO:0000256" key="1">
    <source>
        <dbReference type="ARBA" id="ARBA00022801"/>
    </source>
</evidence>
<dbReference type="AlphaFoldDB" id="A0A1I2LDN0"/>
<dbReference type="SUPFAM" id="SSF81606">
    <property type="entry name" value="PP2C-like"/>
    <property type="match status" value="1"/>
</dbReference>
<dbReference type="OrthoDB" id="9151676at2"/>
<dbReference type="STRING" id="380248.SAMN05216251_1283"/>
<dbReference type="SMART" id="SM00331">
    <property type="entry name" value="PP2C_SIG"/>
    <property type="match status" value="1"/>
</dbReference>
<protein>
    <submittedName>
        <fullName evidence="3">Serine phosphatase RsbU, regulator of sigma subunit</fullName>
    </submittedName>
</protein>
<evidence type="ECO:0000313" key="3">
    <source>
        <dbReference type="EMBL" id="SFF76600.1"/>
    </source>
</evidence>
<reference evidence="3 4" key="1">
    <citation type="submission" date="2016-10" db="EMBL/GenBank/DDBJ databases">
        <authorList>
            <person name="de Groot N.N."/>
        </authorList>
    </citation>
    <scope>NUCLEOTIDE SEQUENCE [LARGE SCALE GENOMIC DNA]</scope>
    <source>
        <strain evidence="3 4">CGMCC 4.3510</strain>
    </source>
</reference>
<dbReference type="RefSeq" id="WP_093717277.1">
    <property type="nucleotide sequence ID" value="NZ_FONG01000028.1"/>
</dbReference>
<keyword evidence="4" id="KW-1185">Reference proteome</keyword>
<organism evidence="3 4">
    <name type="scientific">Actinacidiphila alni</name>
    <dbReference type="NCBI Taxonomy" id="380248"/>
    <lineage>
        <taxon>Bacteria</taxon>
        <taxon>Bacillati</taxon>
        <taxon>Actinomycetota</taxon>
        <taxon>Actinomycetes</taxon>
        <taxon>Kitasatosporales</taxon>
        <taxon>Streptomycetaceae</taxon>
        <taxon>Actinacidiphila</taxon>
    </lineage>
</organism>